<dbReference type="InterPro" id="IPR036291">
    <property type="entry name" value="NAD(P)-bd_dom_sf"/>
</dbReference>
<evidence type="ECO:0000313" key="19">
    <source>
        <dbReference type="EMBL" id="KAE9394529.1"/>
    </source>
</evidence>
<organism evidence="19 20">
    <name type="scientific">Gymnopus androsaceus JB14</name>
    <dbReference type="NCBI Taxonomy" id="1447944"/>
    <lineage>
        <taxon>Eukaryota</taxon>
        <taxon>Fungi</taxon>
        <taxon>Dikarya</taxon>
        <taxon>Basidiomycota</taxon>
        <taxon>Agaricomycotina</taxon>
        <taxon>Agaricomycetes</taxon>
        <taxon>Agaricomycetidae</taxon>
        <taxon>Agaricales</taxon>
        <taxon>Marasmiineae</taxon>
        <taxon>Omphalotaceae</taxon>
        <taxon>Gymnopus</taxon>
    </lineage>
</organism>
<feature type="binding site" evidence="15">
    <location>
        <position position="134"/>
    </location>
    <ligand>
        <name>NAD(+)</name>
        <dbReference type="ChEBI" id="CHEBI:57540"/>
    </ligand>
</feature>
<dbReference type="UniPathway" id="UPA00033">
    <property type="reaction ID" value="UER00034"/>
</dbReference>
<dbReference type="FunFam" id="3.40.50.720:FF:000217">
    <property type="entry name" value="Saccharopine dehydrogenase [NAD(+), L-lysine-forming]"/>
    <property type="match status" value="1"/>
</dbReference>
<evidence type="ECO:0000259" key="18">
    <source>
        <dbReference type="SMART" id="SM01003"/>
    </source>
</evidence>
<feature type="active site" description="Proton donor" evidence="14">
    <location>
        <position position="99"/>
    </location>
</feature>
<keyword evidence="7 13" id="KW-0560">Oxidoreductase</keyword>
<evidence type="ECO:0000256" key="11">
    <source>
        <dbReference type="ARBA" id="ARBA00033228"/>
    </source>
</evidence>
<keyword evidence="9 13" id="KW-0457">Lysine biosynthesis</keyword>
<comment type="pathway">
    <text evidence="1 13">Amino-acid biosynthesis; L-lysine biosynthesis via AAA pathway; L-lysine from L-alpha-aminoadipate (fungal route): step 3/3.</text>
</comment>
<feature type="disulfide bond" evidence="16">
    <location>
        <begin position="203"/>
        <end position="248"/>
    </location>
</feature>
<dbReference type="Pfam" id="PF05222">
    <property type="entry name" value="AlaDh_PNT_N"/>
    <property type="match status" value="1"/>
</dbReference>
<dbReference type="OrthoDB" id="265306at2759"/>
<dbReference type="GO" id="GO:0019878">
    <property type="term" value="P:lysine biosynthetic process via aminoadipic acid"/>
    <property type="evidence" value="ECO:0007669"/>
    <property type="project" value="UniProtKB-UniPathway"/>
</dbReference>
<evidence type="ECO:0000256" key="2">
    <source>
        <dbReference type="ARBA" id="ARBA00005689"/>
    </source>
</evidence>
<keyword evidence="20" id="KW-1185">Reference proteome</keyword>
<dbReference type="SUPFAM" id="SSF51735">
    <property type="entry name" value="NAD(P)-binding Rossmann-fold domains"/>
    <property type="match status" value="1"/>
</dbReference>
<dbReference type="SUPFAM" id="SSF52283">
    <property type="entry name" value="Formate/glycerate dehydrogenase catalytic domain-like"/>
    <property type="match status" value="1"/>
</dbReference>
<feature type="binding site" evidence="15">
    <location>
        <position position="230"/>
    </location>
    <ligand>
        <name>NAD(+)</name>
        <dbReference type="ChEBI" id="CHEBI:57540"/>
    </ligand>
</feature>
<evidence type="ECO:0000256" key="8">
    <source>
        <dbReference type="ARBA" id="ARBA00023027"/>
    </source>
</evidence>
<evidence type="ECO:0000256" key="3">
    <source>
        <dbReference type="ARBA" id="ARBA00011245"/>
    </source>
</evidence>
<dbReference type="GO" id="GO:0004754">
    <property type="term" value="F:saccharopine dehydrogenase (NAD+, L-lysine-forming) activity"/>
    <property type="evidence" value="ECO:0007669"/>
    <property type="project" value="UniProtKB-EC"/>
</dbReference>
<sequence length="377" mass="41622">MTAIQGKPAFWLRCETKPLERRAALTPTTAKALIDSGFDVYVERDEQRIFQDSDYEIQGCILVPHNSWPSAPFSVPIIGLKDLPVSLDLLRHTHIHFAHCYKHQAGWASLLQRFHLGGGTLYDLEFLEDADTGRRIAAFGFHAGFAGAAVGALAFGAQNKGEVLEQLVPYDNEAQMIEDVKSALPGGSGKGIKVLVIGALGRCGSGAVDLFRKIGVEEYGRYRQMGHTRTAKGGPFQEILDADIFVNCIYLREKIPPFLTKKFIKAQGERRRLSVVVDISCDATNPFNPLPIYSVNTTFTEPTALVDIGPSPAFPPLSIVAIDHTPSFLPREASEQFSANLLSILKRFPERHTAITWTEAEKLFKEKVSEALGVERN</sequence>
<dbReference type="InterPro" id="IPR051168">
    <property type="entry name" value="AASS"/>
</dbReference>
<dbReference type="GO" id="GO:0005737">
    <property type="term" value="C:cytoplasm"/>
    <property type="evidence" value="ECO:0007669"/>
    <property type="project" value="TreeGrafter"/>
</dbReference>
<feature type="domain" description="Alanine dehydrogenase/pyridine nucleotide transhydrogenase NAD(H)-binding" evidence="17">
    <location>
        <begin position="181"/>
        <end position="309"/>
    </location>
</feature>
<evidence type="ECO:0000256" key="9">
    <source>
        <dbReference type="ARBA" id="ARBA00023154"/>
    </source>
</evidence>
<evidence type="ECO:0000256" key="4">
    <source>
        <dbReference type="ARBA" id="ARBA00012847"/>
    </source>
</evidence>
<comment type="subunit">
    <text evidence="3">Monomer.</text>
</comment>
<comment type="similarity">
    <text evidence="2 13">Belongs to the AlaDH/PNT family.</text>
</comment>
<dbReference type="SMART" id="SM01003">
    <property type="entry name" value="AlaDh_PNT_N"/>
    <property type="match status" value="1"/>
</dbReference>
<dbReference type="InterPro" id="IPR007698">
    <property type="entry name" value="AlaDH/PNT_NAD(H)-bd"/>
</dbReference>
<gene>
    <name evidence="19" type="ORF">BT96DRAFT_958783</name>
</gene>
<name>A0A6A4H8G8_9AGAR</name>
<proteinExistence type="inferred from homology"/>
<dbReference type="PIRSF" id="PIRSF018250">
    <property type="entry name" value="Saccharopine_DH_Lys"/>
    <property type="match status" value="1"/>
</dbReference>
<evidence type="ECO:0000256" key="16">
    <source>
        <dbReference type="PIRSR" id="PIRSR018250-4"/>
    </source>
</evidence>
<evidence type="ECO:0000259" key="17">
    <source>
        <dbReference type="SMART" id="SM01002"/>
    </source>
</evidence>
<dbReference type="EMBL" id="ML769548">
    <property type="protein sequence ID" value="KAE9394529.1"/>
    <property type="molecule type" value="Genomic_DNA"/>
</dbReference>
<accession>A0A6A4H8G8</accession>
<comment type="catalytic activity">
    <reaction evidence="12 13">
        <text>L-saccharopine + NAD(+) + H2O = L-lysine + 2-oxoglutarate + NADH + H(+)</text>
        <dbReference type="Rhea" id="RHEA:12440"/>
        <dbReference type="ChEBI" id="CHEBI:15377"/>
        <dbReference type="ChEBI" id="CHEBI:15378"/>
        <dbReference type="ChEBI" id="CHEBI:16810"/>
        <dbReference type="ChEBI" id="CHEBI:32551"/>
        <dbReference type="ChEBI" id="CHEBI:57540"/>
        <dbReference type="ChEBI" id="CHEBI:57945"/>
        <dbReference type="ChEBI" id="CHEBI:57951"/>
        <dbReference type="EC" id="1.5.1.7"/>
    </reaction>
</comment>
<dbReference type="AlphaFoldDB" id="A0A6A4H8G8"/>
<keyword evidence="10" id="KW-1015">Disulfide bond</keyword>
<evidence type="ECO:0000313" key="20">
    <source>
        <dbReference type="Proteomes" id="UP000799118"/>
    </source>
</evidence>
<dbReference type="Proteomes" id="UP000799118">
    <property type="component" value="Unassembled WGS sequence"/>
</dbReference>
<protein>
    <recommendedName>
        <fullName evidence="5 13">Saccharopine dehydrogenase [NAD(+), L-lysine-forming]</fullName>
        <shortName evidence="13">SDH</shortName>
        <ecNumber evidence="4 13">1.5.1.7</ecNumber>
    </recommendedName>
    <alternativeName>
        <fullName evidence="11 13">Lysine--2-oxoglutarate reductase</fullName>
    </alternativeName>
</protein>
<keyword evidence="6 13" id="KW-0028">Amino-acid biosynthesis</keyword>
<evidence type="ECO:0000256" key="15">
    <source>
        <dbReference type="PIRSR" id="PIRSR018250-3"/>
    </source>
</evidence>
<evidence type="ECO:0000256" key="10">
    <source>
        <dbReference type="ARBA" id="ARBA00023157"/>
    </source>
</evidence>
<reference evidence="19" key="1">
    <citation type="journal article" date="2019" name="Environ. Microbiol.">
        <title>Fungal ecological strategies reflected in gene transcription - a case study of two litter decomposers.</title>
        <authorList>
            <person name="Barbi F."/>
            <person name="Kohler A."/>
            <person name="Barry K."/>
            <person name="Baskaran P."/>
            <person name="Daum C."/>
            <person name="Fauchery L."/>
            <person name="Ihrmark K."/>
            <person name="Kuo A."/>
            <person name="LaButti K."/>
            <person name="Lipzen A."/>
            <person name="Morin E."/>
            <person name="Grigoriev I.V."/>
            <person name="Henrissat B."/>
            <person name="Lindahl B."/>
            <person name="Martin F."/>
        </authorList>
    </citation>
    <scope>NUCLEOTIDE SEQUENCE</scope>
    <source>
        <strain evidence="19">JB14</strain>
    </source>
</reference>
<dbReference type="PANTHER" id="PTHR11133:SF23">
    <property type="entry name" value="SACCHAROPINE DEHYDROGENASE [NAD(+), L-LYSINE-FORMING]"/>
    <property type="match status" value="1"/>
</dbReference>
<evidence type="ECO:0000256" key="13">
    <source>
        <dbReference type="PIRNR" id="PIRNR018250"/>
    </source>
</evidence>
<evidence type="ECO:0000256" key="14">
    <source>
        <dbReference type="PIRSR" id="PIRSR018250-1"/>
    </source>
</evidence>
<feature type="domain" description="Alanine dehydrogenase/pyridine nucleotide transhydrogenase N-terminal" evidence="18">
    <location>
        <begin position="11"/>
        <end position="146"/>
    </location>
</feature>
<dbReference type="CDD" id="cd12188">
    <property type="entry name" value="SDH"/>
    <property type="match status" value="1"/>
</dbReference>
<keyword evidence="8 13" id="KW-0520">NAD</keyword>
<dbReference type="InterPro" id="IPR007886">
    <property type="entry name" value="AlaDH/PNT_N"/>
</dbReference>
<feature type="active site" description="Proton acceptor" evidence="14">
    <location>
        <position position="81"/>
    </location>
</feature>
<feature type="binding site" evidence="15">
    <location>
        <begin position="201"/>
        <end position="202"/>
    </location>
    <ligand>
        <name>NAD(+)</name>
        <dbReference type="ChEBI" id="CHEBI:57540"/>
    </ligand>
</feature>
<dbReference type="Gene3D" id="3.40.50.720">
    <property type="entry name" value="NAD(P)-binding Rossmann-like Domain"/>
    <property type="match status" value="2"/>
</dbReference>
<evidence type="ECO:0000256" key="5">
    <source>
        <dbReference type="ARBA" id="ARBA00021221"/>
    </source>
</evidence>
<evidence type="ECO:0000256" key="6">
    <source>
        <dbReference type="ARBA" id="ARBA00022605"/>
    </source>
</evidence>
<feature type="binding site" evidence="15">
    <location>
        <position position="250"/>
    </location>
    <ligand>
        <name>NAD(+)</name>
        <dbReference type="ChEBI" id="CHEBI:57540"/>
    </ligand>
</feature>
<dbReference type="SMART" id="SM01002">
    <property type="entry name" value="AlaDh_PNT_C"/>
    <property type="match status" value="1"/>
</dbReference>
<dbReference type="EC" id="1.5.1.7" evidence="4 13"/>
<evidence type="ECO:0000256" key="7">
    <source>
        <dbReference type="ARBA" id="ARBA00023002"/>
    </source>
</evidence>
<evidence type="ECO:0000256" key="1">
    <source>
        <dbReference type="ARBA" id="ARBA00004884"/>
    </source>
</evidence>
<dbReference type="InterPro" id="IPR027281">
    <property type="entry name" value="Lys1"/>
</dbReference>
<evidence type="ECO:0000256" key="12">
    <source>
        <dbReference type="ARBA" id="ARBA00047860"/>
    </source>
</evidence>
<dbReference type="PANTHER" id="PTHR11133">
    <property type="entry name" value="SACCHAROPINE DEHYDROGENASE"/>
    <property type="match status" value="1"/>
</dbReference>